<dbReference type="InterPro" id="IPR004360">
    <property type="entry name" value="Glyas_Fos-R_dOase_dom"/>
</dbReference>
<dbReference type="PROSITE" id="PS51819">
    <property type="entry name" value="VOC"/>
    <property type="match status" value="1"/>
</dbReference>
<dbReference type="RefSeq" id="WP_035133832.1">
    <property type="nucleotide sequence ID" value="NZ_JPMD01000030.1"/>
</dbReference>
<dbReference type="InterPro" id="IPR037523">
    <property type="entry name" value="VOC_core"/>
</dbReference>
<dbReference type="PANTHER" id="PTHR43048:SF3">
    <property type="entry name" value="METHYLMALONYL-COA EPIMERASE, MITOCHONDRIAL"/>
    <property type="match status" value="1"/>
</dbReference>
<dbReference type="EMBL" id="JPMD01000030">
    <property type="protein sequence ID" value="KEZ85783.1"/>
    <property type="molecule type" value="Genomic_DNA"/>
</dbReference>
<comment type="caution">
    <text evidence="3">The sequence shown here is derived from an EMBL/GenBank/DDBJ whole genome shotgun (WGS) entry which is preliminary data.</text>
</comment>
<dbReference type="SUPFAM" id="SSF54593">
    <property type="entry name" value="Glyoxalase/Bleomycin resistance protein/Dihydroxybiphenyl dioxygenase"/>
    <property type="match status" value="1"/>
</dbReference>
<gene>
    <name evidence="3" type="ORF">IO99_12815</name>
</gene>
<protein>
    <recommendedName>
        <fullName evidence="2">VOC domain-containing protein</fullName>
    </recommendedName>
</protein>
<sequence length="119" mass="13732">MNLEMVTIAVADLEKSEKFYKEILELKEMQRIDTPDGIHIVFLKDEEDGIIELIEYPNNFTGVEKVNGSNVSIVFNVNDFNKAVRKLEEQNIKIINGPMEKYIFIHDPNGVKIGVRQKH</sequence>
<evidence type="ECO:0000256" key="1">
    <source>
        <dbReference type="ARBA" id="ARBA00022723"/>
    </source>
</evidence>
<feature type="domain" description="VOC" evidence="2">
    <location>
        <begin position="2"/>
        <end position="119"/>
    </location>
</feature>
<dbReference type="CDD" id="cd06587">
    <property type="entry name" value="VOC"/>
    <property type="match status" value="1"/>
</dbReference>
<proteinExistence type="predicted"/>
<dbReference type="STRING" id="318464.IO99_12815"/>
<keyword evidence="4" id="KW-1185">Reference proteome</keyword>
<organism evidence="3 4">
    <name type="scientific">Clostridium sulfidigenes</name>
    <dbReference type="NCBI Taxonomy" id="318464"/>
    <lineage>
        <taxon>Bacteria</taxon>
        <taxon>Bacillati</taxon>
        <taxon>Bacillota</taxon>
        <taxon>Clostridia</taxon>
        <taxon>Eubacteriales</taxon>
        <taxon>Clostridiaceae</taxon>
        <taxon>Clostridium</taxon>
    </lineage>
</organism>
<dbReference type="Gene3D" id="3.10.180.10">
    <property type="entry name" value="2,3-Dihydroxybiphenyl 1,2-Dioxygenase, domain 1"/>
    <property type="match status" value="1"/>
</dbReference>
<dbReference type="InterPro" id="IPR051785">
    <property type="entry name" value="MMCE/EMCE_epimerase"/>
</dbReference>
<keyword evidence="1" id="KW-0479">Metal-binding</keyword>
<accession>A0A084J9Z9</accession>
<dbReference type="GO" id="GO:0046491">
    <property type="term" value="P:L-methylmalonyl-CoA metabolic process"/>
    <property type="evidence" value="ECO:0007669"/>
    <property type="project" value="TreeGrafter"/>
</dbReference>
<dbReference type="Pfam" id="PF00903">
    <property type="entry name" value="Glyoxalase"/>
    <property type="match status" value="1"/>
</dbReference>
<dbReference type="InterPro" id="IPR029068">
    <property type="entry name" value="Glyas_Bleomycin-R_OHBP_Dase"/>
</dbReference>
<dbReference type="GO" id="GO:0046872">
    <property type="term" value="F:metal ion binding"/>
    <property type="evidence" value="ECO:0007669"/>
    <property type="project" value="UniProtKB-KW"/>
</dbReference>
<dbReference type="eggNOG" id="COG0346">
    <property type="taxonomic scope" value="Bacteria"/>
</dbReference>
<reference evidence="3 4" key="1">
    <citation type="submission" date="2014-07" db="EMBL/GenBank/DDBJ databases">
        <title>Draft genome of Clostridium sulfidigenes 113A isolated from sediments associated with methane hydrate from Krishna Godavari basin.</title>
        <authorList>
            <person name="Honkalas V.S."/>
            <person name="Dabir A.P."/>
            <person name="Arora P."/>
            <person name="Dhakephalkar P.K."/>
        </authorList>
    </citation>
    <scope>NUCLEOTIDE SEQUENCE [LARGE SCALE GENOMIC DNA]</scope>
    <source>
        <strain evidence="3 4">113A</strain>
    </source>
</reference>
<evidence type="ECO:0000259" key="2">
    <source>
        <dbReference type="PROSITE" id="PS51819"/>
    </source>
</evidence>
<dbReference type="Proteomes" id="UP000028542">
    <property type="component" value="Unassembled WGS sequence"/>
</dbReference>
<dbReference type="PANTHER" id="PTHR43048">
    <property type="entry name" value="METHYLMALONYL-COA EPIMERASE"/>
    <property type="match status" value="1"/>
</dbReference>
<evidence type="ECO:0000313" key="3">
    <source>
        <dbReference type="EMBL" id="KEZ85783.1"/>
    </source>
</evidence>
<name>A0A084J9Z9_9CLOT</name>
<dbReference type="GO" id="GO:0004493">
    <property type="term" value="F:methylmalonyl-CoA epimerase activity"/>
    <property type="evidence" value="ECO:0007669"/>
    <property type="project" value="TreeGrafter"/>
</dbReference>
<evidence type="ECO:0000313" key="4">
    <source>
        <dbReference type="Proteomes" id="UP000028542"/>
    </source>
</evidence>
<dbReference type="AlphaFoldDB" id="A0A084J9Z9"/>